<accession>A0A316GGP8</accession>
<dbReference type="OrthoDB" id="3806195at2"/>
<keyword evidence="1" id="KW-0732">Signal</keyword>
<feature type="signal peptide" evidence="1">
    <location>
        <begin position="1"/>
        <end position="33"/>
    </location>
</feature>
<organism evidence="2 3">
    <name type="scientific">Pleionea mediterranea</name>
    <dbReference type="NCBI Taxonomy" id="523701"/>
    <lineage>
        <taxon>Bacteria</taxon>
        <taxon>Pseudomonadati</taxon>
        <taxon>Pseudomonadota</taxon>
        <taxon>Gammaproteobacteria</taxon>
        <taxon>Oceanospirillales</taxon>
        <taxon>Pleioneaceae</taxon>
        <taxon>Pleionea</taxon>
    </lineage>
</organism>
<dbReference type="RefSeq" id="WP_109761979.1">
    <property type="nucleotide sequence ID" value="NZ_QGGU01000002.1"/>
</dbReference>
<evidence type="ECO:0000256" key="1">
    <source>
        <dbReference type="SAM" id="SignalP"/>
    </source>
</evidence>
<name>A0A316GGP8_9GAMM</name>
<keyword evidence="3" id="KW-1185">Reference proteome</keyword>
<dbReference type="Proteomes" id="UP000245790">
    <property type="component" value="Unassembled WGS sequence"/>
</dbReference>
<comment type="caution">
    <text evidence="2">The sequence shown here is derived from an EMBL/GenBank/DDBJ whole genome shotgun (WGS) entry which is preliminary data.</text>
</comment>
<evidence type="ECO:0000313" key="3">
    <source>
        <dbReference type="Proteomes" id="UP000245790"/>
    </source>
</evidence>
<sequence length="391" mass="43204">MDIHDWFKCDWIKKSSLFLASLALIVSSNLASATVDNVRAWGWAHSANATLNTPYQAYSGYSRSAGWENIPNHPYRNYYSGDVMVTRKAVGYYSILFEQMNATGGVVHVTAYGGNHHCKVQNWYPTVGGQLVNVRCFNNTGSAANGRFTVLYYKNTTKGDYYTDGYLWANNPTAASYTPSSTYQSNSGDVLNTVTRLSTGRYRVNMPTMNISSGENTGGTVMVTAYGSNSDRCKVRSWYFSGTDLNANVDCYNSAGSLTDSRYTLSFMKRITIGNQVAEDLLQGAYVWANWSPTPYSYYQYSYSGQPIERHDNSTGNYRIEIPGLKANGGSTTVSVTAYGGNGNHCSIGYWGNSWVYGDGTTANVRCYDSNGNPANTLFTLQYITSNIILY</sequence>
<reference evidence="2 3" key="1">
    <citation type="submission" date="2018-05" db="EMBL/GenBank/DDBJ databases">
        <title>Genomic Encyclopedia of Type Strains, Phase IV (KMG-IV): sequencing the most valuable type-strain genomes for metagenomic binning, comparative biology and taxonomic classification.</title>
        <authorList>
            <person name="Goeker M."/>
        </authorList>
    </citation>
    <scope>NUCLEOTIDE SEQUENCE [LARGE SCALE GENOMIC DNA]</scope>
    <source>
        <strain evidence="2 3">DSM 25350</strain>
    </source>
</reference>
<gene>
    <name evidence="2" type="ORF">C8D97_102287</name>
</gene>
<dbReference type="AlphaFoldDB" id="A0A316GGP8"/>
<protein>
    <submittedName>
        <fullName evidence="2">Uncharacterized protein</fullName>
    </submittedName>
</protein>
<feature type="chain" id="PRO_5016264416" evidence="1">
    <location>
        <begin position="34"/>
        <end position="391"/>
    </location>
</feature>
<dbReference type="EMBL" id="QGGU01000002">
    <property type="protein sequence ID" value="PWK53897.1"/>
    <property type="molecule type" value="Genomic_DNA"/>
</dbReference>
<evidence type="ECO:0000313" key="2">
    <source>
        <dbReference type="EMBL" id="PWK53897.1"/>
    </source>
</evidence>
<proteinExistence type="predicted"/>